<comment type="subcellular location">
    <subcellularLocation>
        <location evidence="1 9">Nucleus</location>
    </subcellularLocation>
</comment>
<dbReference type="GO" id="GO:0003712">
    <property type="term" value="F:transcription coregulator activity"/>
    <property type="evidence" value="ECO:0007669"/>
    <property type="project" value="TreeGrafter"/>
</dbReference>
<dbReference type="InterPro" id="IPR017923">
    <property type="entry name" value="TFIIS_N"/>
</dbReference>
<reference evidence="12" key="2">
    <citation type="journal article" date="2022" name="Res Sq">
        <title>Comparative Genomics Reveals Insights into the Divergent Evolution of Astigmatic Mites and Household Pest Adaptations.</title>
        <authorList>
            <person name="Xiong Q."/>
            <person name="Wan A.T.-Y."/>
            <person name="Liu X.-Y."/>
            <person name="Fung C.S.-H."/>
            <person name="Xiao X."/>
            <person name="Malainual N."/>
            <person name="Hou J."/>
            <person name="Wang L."/>
            <person name="Wang M."/>
            <person name="Yang K."/>
            <person name="Cui Y."/>
            <person name="Leung E."/>
            <person name="Nong W."/>
            <person name="Shin S.-K."/>
            <person name="Au S."/>
            <person name="Jeong K.Y."/>
            <person name="Chew F.T."/>
            <person name="Hui J."/>
            <person name="Leung T.F."/>
            <person name="Tungtrongchitr A."/>
            <person name="Zhong N."/>
            <person name="Liu Z."/>
            <person name="Tsui S."/>
        </authorList>
    </citation>
    <scope>NUCLEOTIDE SEQUENCE</scope>
    <source>
        <strain evidence="12">Derf</strain>
        <tissue evidence="12">Whole organism</tissue>
    </source>
</reference>
<dbReference type="InterPro" id="IPR035441">
    <property type="entry name" value="TFIIS/LEDGF_dom_sf"/>
</dbReference>
<dbReference type="Proteomes" id="UP000790347">
    <property type="component" value="Unassembled WGS sequence"/>
</dbReference>
<feature type="region of interest" description="Disordered" evidence="10">
    <location>
        <begin position="675"/>
        <end position="694"/>
    </location>
</feature>
<dbReference type="GO" id="GO:0010628">
    <property type="term" value="P:positive regulation of gene expression"/>
    <property type="evidence" value="ECO:0007669"/>
    <property type="project" value="TreeGrafter"/>
</dbReference>
<feature type="compositionally biased region" description="Low complexity" evidence="10">
    <location>
        <begin position="309"/>
        <end position="321"/>
    </location>
</feature>
<comment type="similarity">
    <text evidence="2">Belongs to the Mediator complex subunit 26 family.</text>
</comment>
<dbReference type="SMART" id="SM00509">
    <property type="entry name" value="TFS2N"/>
    <property type="match status" value="1"/>
</dbReference>
<evidence type="ECO:0000256" key="3">
    <source>
        <dbReference type="ARBA" id="ARBA00019686"/>
    </source>
</evidence>
<protein>
    <recommendedName>
        <fullName evidence="3">Mediator of RNA polymerase II transcription subunit 26</fullName>
    </recommendedName>
    <alternativeName>
        <fullName evidence="8">Mediator complex subunit 26</fullName>
    </alternativeName>
</protein>
<dbReference type="PROSITE" id="PS51319">
    <property type="entry name" value="TFIIS_N"/>
    <property type="match status" value="1"/>
</dbReference>
<dbReference type="InterPro" id="IPR003617">
    <property type="entry name" value="TFIIS/CRSP70_N_sub"/>
</dbReference>
<comment type="caution">
    <text evidence="12">The sequence shown here is derived from an EMBL/GenBank/DDBJ whole genome shotgun (WGS) entry which is preliminary data.</text>
</comment>
<feature type="region of interest" description="Disordered" evidence="10">
    <location>
        <begin position="467"/>
        <end position="534"/>
    </location>
</feature>
<keyword evidence="7 9" id="KW-0539">Nucleus</keyword>
<sequence>MQQHSQIIELKDRLVQALDEQSNVKDINEVNRIISILERTHVTREDLEITRLGKYINGLRKKTTDKELAKRAKKLIKTWRDLTVGGSNHSTSSNNISTLTSPFNSNSISPHGSVKAYYDSKLTPPPSSNQHPALLRVKTQHGSLTTLNEKSKIYGRSLSPTVSPSNSINHSRLNVSVRPQTQTQQIASPKNATESTNGHKSPSLKSHQQQIKKSNLTPPPFTNGISSPGIQNFKNLFTKETTVSLKAEYRRRTTPPIQAYSDSAISSQHCSPNTFSNDSRDSFGHNNHKNSYSNQHGSSNFDFHDDDSNSSQLSNLSNDCSAKSDECSSSKRTYRKRKLEENENDSLRENFNYVMSYGGRRPQSTQELIEKLNVNLSPKILKKHNDLKTSSFSASSSPCIPPLLTKDSSLDLKKINITNSNSNTYYRNGYHKKRNGFHSEENSLDSFDKTILHNKLIQVRRSHNVVDDDDDEDVRENSISPDSSKFCDLYAGDEDEDDEDSNDDYDDDEVDANITTKSKKSSHDSNVSSSKSREFDRLFNHAQKIDQEIRDIYSKLPKVNPEDLKFMQQFCFDNDDDIINAENETTEQQQQTTEADDEEFIEEYEVGEQDRQQTVTSSSSSSPNNNDKETSFLYQTNNSKCDISNCDNNIVDEEKSFHDDHYDGDGDERQSSLFDQQENSINSTNNNDDDGESKKKLVKLIIRKRRRKPQQQRQSSSNDDEQKRIVTLIDRLANEQWEGFNGNYDKDGVWHDFSEMTSSYVLTGGDENYQTEENILHILPYVNCTW</sequence>
<evidence type="ECO:0000256" key="10">
    <source>
        <dbReference type="SAM" id="MobiDB-lite"/>
    </source>
</evidence>
<keyword evidence="13" id="KW-1185">Reference proteome</keyword>
<feature type="region of interest" description="Disordered" evidence="10">
    <location>
        <begin position="703"/>
        <end position="722"/>
    </location>
</feature>
<dbReference type="SUPFAM" id="SSF47676">
    <property type="entry name" value="Conserved domain common to transcription factors TFIIS, elongin A, CRSP70"/>
    <property type="match status" value="1"/>
</dbReference>
<dbReference type="InterPro" id="IPR042376">
    <property type="entry name" value="MED26"/>
</dbReference>
<evidence type="ECO:0000256" key="7">
    <source>
        <dbReference type="ARBA" id="ARBA00023242"/>
    </source>
</evidence>
<organism evidence="12 13">
    <name type="scientific">Dermatophagoides farinae</name>
    <name type="common">American house dust mite</name>
    <dbReference type="NCBI Taxonomy" id="6954"/>
    <lineage>
        <taxon>Eukaryota</taxon>
        <taxon>Metazoa</taxon>
        <taxon>Ecdysozoa</taxon>
        <taxon>Arthropoda</taxon>
        <taxon>Chelicerata</taxon>
        <taxon>Arachnida</taxon>
        <taxon>Acari</taxon>
        <taxon>Acariformes</taxon>
        <taxon>Sarcoptiformes</taxon>
        <taxon>Astigmata</taxon>
        <taxon>Psoroptidia</taxon>
        <taxon>Analgoidea</taxon>
        <taxon>Pyroglyphidae</taxon>
        <taxon>Dermatophagoidinae</taxon>
        <taxon>Dermatophagoides</taxon>
    </lineage>
</organism>
<gene>
    <name evidence="12" type="primary">MED26</name>
    <name evidence="12" type="ORF">DERF_011437</name>
</gene>
<feature type="compositionally biased region" description="Acidic residues" evidence="10">
    <location>
        <begin position="491"/>
        <end position="511"/>
    </location>
</feature>
<reference evidence="12" key="1">
    <citation type="submission" date="2013-05" db="EMBL/GenBank/DDBJ databases">
        <authorList>
            <person name="Yim A.K.Y."/>
            <person name="Chan T.F."/>
            <person name="Ji K.M."/>
            <person name="Liu X.Y."/>
            <person name="Zhou J.W."/>
            <person name="Li R.Q."/>
            <person name="Yang K.Y."/>
            <person name="Li J."/>
            <person name="Li M."/>
            <person name="Law P.T.W."/>
            <person name="Wu Y.L."/>
            <person name="Cai Z.L."/>
            <person name="Qin H."/>
            <person name="Bao Y."/>
            <person name="Leung R.K.K."/>
            <person name="Ng P.K.S."/>
            <person name="Zou J."/>
            <person name="Zhong X.J."/>
            <person name="Ran P.X."/>
            <person name="Zhong N.S."/>
            <person name="Liu Z.G."/>
            <person name="Tsui S.K.W."/>
        </authorList>
    </citation>
    <scope>NUCLEOTIDE SEQUENCE</scope>
    <source>
        <strain evidence="12">Derf</strain>
        <tissue evidence="12">Whole organism</tissue>
    </source>
</reference>
<dbReference type="GO" id="GO:0016592">
    <property type="term" value="C:mediator complex"/>
    <property type="evidence" value="ECO:0007669"/>
    <property type="project" value="InterPro"/>
</dbReference>
<feature type="compositionally biased region" description="Polar residues" evidence="10">
    <location>
        <begin position="158"/>
        <end position="216"/>
    </location>
</feature>
<dbReference type="PANTHER" id="PTHR15201:SF1">
    <property type="entry name" value="MEDIATOR OF RNA POLYMERASE II TRANSCRIPTION SUBUNIT 26"/>
    <property type="match status" value="1"/>
</dbReference>
<dbReference type="GO" id="GO:0006357">
    <property type="term" value="P:regulation of transcription by RNA polymerase II"/>
    <property type="evidence" value="ECO:0007669"/>
    <property type="project" value="InterPro"/>
</dbReference>
<evidence type="ECO:0000256" key="2">
    <source>
        <dbReference type="ARBA" id="ARBA00009681"/>
    </source>
</evidence>
<evidence type="ECO:0000256" key="4">
    <source>
        <dbReference type="ARBA" id="ARBA00023015"/>
    </source>
</evidence>
<evidence type="ECO:0000313" key="12">
    <source>
        <dbReference type="EMBL" id="KAH9506720.1"/>
    </source>
</evidence>
<feature type="region of interest" description="Disordered" evidence="10">
    <location>
        <begin position="247"/>
        <end position="343"/>
    </location>
</feature>
<name>A0A922HVE8_DERFA</name>
<proteinExistence type="inferred from homology"/>
<evidence type="ECO:0000313" key="13">
    <source>
        <dbReference type="Proteomes" id="UP000790347"/>
    </source>
</evidence>
<feature type="region of interest" description="Disordered" evidence="10">
    <location>
        <begin position="146"/>
        <end position="233"/>
    </location>
</feature>
<dbReference type="Gene3D" id="1.20.930.10">
    <property type="entry name" value="Conserved domain common to transcription factors TFIIS, elongin A, CRSP70"/>
    <property type="match status" value="1"/>
</dbReference>
<evidence type="ECO:0000256" key="5">
    <source>
        <dbReference type="ARBA" id="ARBA00023159"/>
    </source>
</evidence>
<feature type="domain" description="TFIIS N-terminal" evidence="11">
    <location>
        <begin position="9"/>
        <end position="86"/>
    </location>
</feature>
<dbReference type="EMBL" id="ASGP02000005">
    <property type="protein sequence ID" value="KAH9506720.1"/>
    <property type="molecule type" value="Genomic_DNA"/>
</dbReference>
<feature type="compositionally biased region" description="Polar residues" evidence="10">
    <location>
        <begin position="223"/>
        <end position="233"/>
    </location>
</feature>
<evidence type="ECO:0000256" key="6">
    <source>
        <dbReference type="ARBA" id="ARBA00023163"/>
    </source>
</evidence>
<feature type="compositionally biased region" description="Polar residues" evidence="10">
    <location>
        <begin position="675"/>
        <end position="684"/>
    </location>
</feature>
<dbReference type="Pfam" id="PF08711">
    <property type="entry name" value="Med26"/>
    <property type="match status" value="1"/>
</dbReference>
<accession>A0A922HVE8</accession>
<evidence type="ECO:0000256" key="9">
    <source>
        <dbReference type="PROSITE-ProRule" id="PRU00649"/>
    </source>
</evidence>
<dbReference type="GO" id="GO:0070847">
    <property type="term" value="C:core mediator complex"/>
    <property type="evidence" value="ECO:0007669"/>
    <property type="project" value="TreeGrafter"/>
</dbReference>
<dbReference type="PANTHER" id="PTHR15201">
    <property type="entry name" value="CRSP70"/>
    <property type="match status" value="1"/>
</dbReference>
<keyword evidence="5" id="KW-0010">Activator</keyword>
<evidence type="ECO:0000259" key="11">
    <source>
        <dbReference type="PROSITE" id="PS51319"/>
    </source>
</evidence>
<keyword evidence="4" id="KW-0805">Transcription regulation</keyword>
<dbReference type="AlphaFoldDB" id="A0A922HVE8"/>
<evidence type="ECO:0000256" key="8">
    <source>
        <dbReference type="ARBA" id="ARBA00031968"/>
    </source>
</evidence>
<keyword evidence="6" id="KW-0804">Transcription</keyword>
<feature type="region of interest" description="Disordered" evidence="10">
    <location>
        <begin position="607"/>
        <end position="631"/>
    </location>
</feature>
<feature type="compositionally biased region" description="Polar residues" evidence="10">
    <location>
        <begin position="260"/>
        <end position="277"/>
    </location>
</feature>
<evidence type="ECO:0000256" key="1">
    <source>
        <dbReference type="ARBA" id="ARBA00004123"/>
    </source>
</evidence>